<evidence type="ECO:0000313" key="3">
    <source>
        <dbReference type="Proteomes" id="UP000216339"/>
    </source>
</evidence>
<protein>
    <recommendedName>
        <fullName evidence="4">SMODS and SLOG-associating 2TM effector domain-containing protein</fullName>
    </recommendedName>
</protein>
<reference evidence="2 3" key="1">
    <citation type="submission" date="2016-11" db="EMBL/GenBank/DDBJ databases">
        <title>Study of marine rhodopsin-containing bacteria.</title>
        <authorList>
            <person name="Yoshizawa S."/>
            <person name="Kumagai Y."/>
            <person name="Kogure K."/>
        </authorList>
    </citation>
    <scope>NUCLEOTIDE SEQUENCE [LARGE SCALE GENOMIC DNA]</scope>
    <source>
        <strain evidence="2 3">SAORIC-28</strain>
    </source>
</reference>
<feature type="transmembrane region" description="Helical" evidence="1">
    <location>
        <begin position="37"/>
        <end position="57"/>
    </location>
</feature>
<gene>
    <name evidence="2" type="ORF">BSZ37_15510</name>
</gene>
<keyword evidence="3" id="KW-1185">Reference proteome</keyword>
<sequence>MSPPPPSLLLEKWYRRAWIALNAHFDASHSRSTADRWMVGLAAFLSAIVAALVGSTLVDTGALDASLKWVIVIASAGAAGLTALATQLQYGKQAAAHREAASAYQKIAGRIEQLVLSDRPITDEDVAGIRDQIDDVESRAPAIPERFRKRYRDKYTPLGA</sequence>
<dbReference type="NCBIfam" id="NF033632">
    <property type="entry name" value="SLATT_4"/>
    <property type="match status" value="1"/>
</dbReference>
<feature type="transmembrane region" description="Helical" evidence="1">
    <location>
        <begin position="69"/>
        <end position="88"/>
    </location>
</feature>
<accession>A0A271J2M6</accession>
<evidence type="ECO:0008006" key="4">
    <source>
        <dbReference type="Google" id="ProtNLM"/>
    </source>
</evidence>
<dbReference type="AlphaFoldDB" id="A0A271J2M6"/>
<evidence type="ECO:0000256" key="1">
    <source>
        <dbReference type="SAM" id="Phobius"/>
    </source>
</evidence>
<organism evidence="2 3">
    <name type="scientific">Rubrivirga marina</name>
    <dbReference type="NCBI Taxonomy" id="1196024"/>
    <lineage>
        <taxon>Bacteria</taxon>
        <taxon>Pseudomonadati</taxon>
        <taxon>Rhodothermota</taxon>
        <taxon>Rhodothermia</taxon>
        <taxon>Rhodothermales</taxon>
        <taxon>Rubricoccaceae</taxon>
        <taxon>Rubrivirga</taxon>
    </lineage>
</organism>
<evidence type="ECO:0000313" key="2">
    <source>
        <dbReference type="EMBL" id="PAP77752.1"/>
    </source>
</evidence>
<name>A0A271J2M6_9BACT</name>
<dbReference type="EMBL" id="MQWD01000001">
    <property type="protein sequence ID" value="PAP77752.1"/>
    <property type="molecule type" value="Genomic_DNA"/>
</dbReference>
<proteinExistence type="predicted"/>
<keyword evidence="1" id="KW-0472">Membrane</keyword>
<comment type="caution">
    <text evidence="2">The sequence shown here is derived from an EMBL/GenBank/DDBJ whole genome shotgun (WGS) entry which is preliminary data.</text>
</comment>
<dbReference type="RefSeq" id="WP_095511416.1">
    <property type="nucleotide sequence ID" value="NZ_MQWD01000001.1"/>
</dbReference>
<keyword evidence="1" id="KW-0812">Transmembrane</keyword>
<keyword evidence="1" id="KW-1133">Transmembrane helix</keyword>
<dbReference type="Proteomes" id="UP000216339">
    <property type="component" value="Unassembled WGS sequence"/>
</dbReference>